<gene>
    <name evidence="3" type="ORF">TRUGW13939_06206</name>
</gene>
<dbReference type="OrthoDB" id="2498029at2759"/>
<dbReference type="RefSeq" id="XP_035345254.1">
    <property type="nucleotide sequence ID" value="XM_035489361.1"/>
</dbReference>
<name>A0A7H8QZ97_TALRU</name>
<dbReference type="Proteomes" id="UP000509510">
    <property type="component" value="Chromosome III"/>
</dbReference>
<keyword evidence="4" id="KW-1185">Reference proteome</keyword>
<evidence type="ECO:0000313" key="4">
    <source>
        <dbReference type="Proteomes" id="UP000509510"/>
    </source>
</evidence>
<dbReference type="PANTHER" id="PTHR47751">
    <property type="entry name" value="SUPERFAMILY HYDROLASE, PUTATIVE (AFU_ORTHOLOGUE AFUA_2G16580)-RELATED"/>
    <property type="match status" value="1"/>
</dbReference>
<dbReference type="PANTHER" id="PTHR47751:SF2">
    <property type="entry name" value="DLTD N-TERMINAL DOMAIN PROTEIN (AFU_ORTHOLOGUE AFUA_8G00380)-RELATED"/>
    <property type="match status" value="1"/>
</dbReference>
<evidence type="ECO:0000256" key="1">
    <source>
        <dbReference type="ARBA" id="ARBA00029464"/>
    </source>
</evidence>
<feature type="domain" description="Serine aminopeptidase S33" evidence="2">
    <location>
        <begin position="29"/>
        <end position="265"/>
    </location>
</feature>
<protein>
    <recommendedName>
        <fullName evidence="2">Serine aminopeptidase S33 domain-containing protein</fullName>
    </recommendedName>
</protein>
<evidence type="ECO:0000313" key="3">
    <source>
        <dbReference type="EMBL" id="QKX59076.1"/>
    </source>
</evidence>
<reference evidence="4" key="1">
    <citation type="submission" date="2020-06" db="EMBL/GenBank/DDBJ databases">
        <title>A chromosome-scale genome assembly of Talaromyces rugulosus W13939.</title>
        <authorList>
            <person name="Wang B."/>
            <person name="Guo L."/>
            <person name="Ye K."/>
            <person name="Wang L."/>
        </authorList>
    </citation>
    <scope>NUCLEOTIDE SEQUENCE [LARGE SCALE GENOMIC DNA]</scope>
    <source>
        <strain evidence="4">W13939</strain>
    </source>
</reference>
<proteinExistence type="inferred from homology"/>
<dbReference type="AlphaFoldDB" id="A0A7H8QZ97"/>
<comment type="similarity">
    <text evidence="1">Belongs to the polyketide transferase af380 family.</text>
</comment>
<dbReference type="SUPFAM" id="SSF53474">
    <property type="entry name" value="alpha/beta-Hydrolases"/>
    <property type="match status" value="1"/>
</dbReference>
<dbReference type="InterPro" id="IPR051411">
    <property type="entry name" value="Polyketide_trans_af380"/>
</dbReference>
<dbReference type="Pfam" id="PF12146">
    <property type="entry name" value="Hydrolase_4"/>
    <property type="match status" value="1"/>
</dbReference>
<accession>A0A7H8QZ97</accession>
<dbReference type="EMBL" id="CP055900">
    <property type="protein sequence ID" value="QKX59076.1"/>
    <property type="molecule type" value="Genomic_DNA"/>
</dbReference>
<dbReference type="Gene3D" id="3.40.50.1820">
    <property type="entry name" value="alpha/beta hydrolase"/>
    <property type="match status" value="1"/>
</dbReference>
<evidence type="ECO:0000259" key="2">
    <source>
        <dbReference type="Pfam" id="PF12146"/>
    </source>
</evidence>
<organism evidence="3 4">
    <name type="scientific">Talaromyces rugulosus</name>
    <name type="common">Penicillium rugulosum</name>
    <dbReference type="NCBI Taxonomy" id="121627"/>
    <lineage>
        <taxon>Eukaryota</taxon>
        <taxon>Fungi</taxon>
        <taxon>Dikarya</taxon>
        <taxon>Ascomycota</taxon>
        <taxon>Pezizomycotina</taxon>
        <taxon>Eurotiomycetes</taxon>
        <taxon>Eurotiomycetidae</taxon>
        <taxon>Eurotiales</taxon>
        <taxon>Trichocomaceae</taxon>
        <taxon>Talaromyces</taxon>
        <taxon>Talaromyces sect. Islandici</taxon>
    </lineage>
</organism>
<sequence>MAQNVEIRTHDGTVLRGLFYPTQPLAPVVIISAGLSGIKEHFLPAYAERFQKAGYAVVLYDHRNWGESEGLPRHHSNHYEQVQDTHCVVHYISTHLDVDPARIALWGSSFSGGIALIVGALDPRIKVVISQVPFISGKIKKARPPDALLAKVYANRGQTSSSDPTYIPIYPESLEEAQNPANGAIMGSEECFHHYADVRNLEPRRENKTTLQTLFHIMRSEPQSYVSQISPKPLLMVVSLKDTLIDPRQQVAVFNEAGEPKQLLKIDCGHFDVYRGESFEGNVLTQVAFLDKYL</sequence>
<dbReference type="GeneID" id="55993701"/>
<dbReference type="InterPro" id="IPR029058">
    <property type="entry name" value="AB_hydrolase_fold"/>
</dbReference>
<dbReference type="KEGG" id="trg:TRUGW13939_06206"/>
<dbReference type="InterPro" id="IPR022742">
    <property type="entry name" value="Hydrolase_4"/>
</dbReference>
<dbReference type="Gene3D" id="1.10.10.800">
    <property type="match status" value="1"/>
</dbReference>